<evidence type="ECO:0000256" key="1">
    <source>
        <dbReference type="SAM" id="Phobius"/>
    </source>
</evidence>
<keyword evidence="1" id="KW-0812">Transmembrane</keyword>
<dbReference type="AlphaFoldDB" id="L0NH62"/>
<dbReference type="KEGG" id="rht:NT26_2417"/>
<reference evidence="2 3" key="1">
    <citation type="journal article" date="2013" name="Genome Biol. Evol.">
        <title>Life in an arsenic-containing gold mine: genome and physiology of the autotrophic arsenite-oxidizing bacterium rhizobium sp. NT-26.</title>
        <authorList>
            <person name="Andres J."/>
            <person name="Arsene-Ploetze F."/>
            <person name="Barbe V."/>
            <person name="Brochier-Armanet C."/>
            <person name="Cleiss-Arnold J."/>
            <person name="Coppee J.Y."/>
            <person name="Dillies M.A."/>
            <person name="Geist"/>
            <person name="L"/>
            <person name="Joublin A."/>
            <person name="Koechler S."/>
            <person name="Lassalle F."/>
            <person name="Marchal M."/>
            <person name="Medigue C."/>
            <person name="Muller D."/>
            <person name="Nesme X."/>
            <person name="Plewniak F."/>
            <person name="Proux C."/>
            <person name="Ramirez-Bahena M.H."/>
            <person name="Schenowitz C."/>
            <person name="Sismeiro O."/>
            <person name="Vallenet D."/>
            <person name="Santini J.M."/>
            <person name="Bertin P.N."/>
        </authorList>
    </citation>
    <scope>NUCLEOTIDE SEQUENCE [LARGE SCALE GENOMIC DNA]</scope>
    <source>
        <strain evidence="2 3">NT-26</strain>
    </source>
</reference>
<accession>L0NH62</accession>
<gene>
    <name evidence="2" type="ORF">NT26_2417</name>
</gene>
<keyword evidence="3" id="KW-1185">Reference proteome</keyword>
<evidence type="ECO:0000313" key="3">
    <source>
        <dbReference type="Proteomes" id="UP000010792"/>
    </source>
</evidence>
<dbReference type="EMBL" id="FO082820">
    <property type="protein sequence ID" value="CCF20141.1"/>
    <property type="molecule type" value="Genomic_DNA"/>
</dbReference>
<organism evidence="2 3">
    <name type="scientific">Pseudorhizobium banfieldiae</name>
    <dbReference type="NCBI Taxonomy" id="1125847"/>
    <lineage>
        <taxon>Bacteria</taxon>
        <taxon>Pseudomonadati</taxon>
        <taxon>Pseudomonadota</taxon>
        <taxon>Alphaproteobacteria</taxon>
        <taxon>Hyphomicrobiales</taxon>
        <taxon>Rhizobiaceae</taxon>
        <taxon>Rhizobium/Agrobacterium group</taxon>
        <taxon>Pseudorhizobium</taxon>
    </lineage>
</organism>
<proteinExistence type="predicted"/>
<keyword evidence="1" id="KW-1133">Transmembrane helix</keyword>
<dbReference type="STRING" id="1125847.NT26_2417"/>
<protein>
    <submittedName>
        <fullName evidence="2">Uncharacterized protein</fullName>
    </submittedName>
</protein>
<keyword evidence="1" id="KW-0472">Membrane</keyword>
<feature type="transmembrane region" description="Helical" evidence="1">
    <location>
        <begin position="12"/>
        <end position="31"/>
    </location>
</feature>
<evidence type="ECO:0000313" key="2">
    <source>
        <dbReference type="EMBL" id="CCF20141.1"/>
    </source>
</evidence>
<name>L0NH62_9HYPH</name>
<dbReference type="Proteomes" id="UP000010792">
    <property type="component" value="Chromosome"/>
</dbReference>
<sequence>MRSEFRHPVRLTLLGFLMMVVIGTFGLMLPLSKSGPGRRVVLRHEDIGIRGLGPLVSKPFTTFA</sequence>